<dbReference type="InterPro" id="IPR011990">
    <property type="entry name" value="TPR-like_helical_dom_sf"/>
</dbReference>
<gene>
    <name evidence="5" type="ORF">F5X68DRAFT_196761</name>
</gene>
<dbReference type="AlphaFoldDB" id="A0A9P9AD47"/>
<keyword evidence="1" id="KW-0677">Repeat</keyword>
<organism evidence="5 6">
    <name type="scientific">Plectosphaerella plurivora</name>
    <dbReference type="NCBI Taxonomy" id="936078"/>
    <lineage>
        <taxon>Eukaryota</taxon>
        <taxon>Fungi</taxon>
        <taxon>Dikarya</taxon>
        <taxon>Ascomycota</taxon>
        <taxon>Pezizomycotina</taxon>
        <taxon>Sordariomycetes</taxon>
        <taxon>Hypocreomycetidae</taxon>
        <taxon>Glomerellales</taxon>
        <taxon>Plectosphaerellaceae</taxon>
        <taxon>Plectosphaerella</taxon>
    </lineage>
</organism>
<accession>A0A9P9AD47</accession>
<reference evidence="5" key="1">
    <citation type="journal article" date="2021" name="Nat. Commun.">
        <title>Genetic determinants of endophytism in the Arabidopsis root mycobiome.</title>
        <authorList>
            <person name="Mesny F."/>
            <person name="Miyauchi S."/>
            <person name="Thiergart T."/>
            <person name="Pickel B."/>
            <person name="Atanasova L."/>
            <person name="Karlsson M."/>
            <person name="Huettel B."/>
            <person name="Barry K.W."/>
            <person name="Haridas S."/>
            <person name="Chen C."/>
            <person name="Bauer D."/>
            <person name="Andreopoulos W."/>
            <person name="Pangilinan J."/>
            <person name="LaButti K."/>
            <person name="Riley R."/>
            <person name="Lipzen A."/>
            <person name="Clum A."/>
            <person name="Drula E."/>
            <person name="Henrissat B."/>
            <person name="Kohler A."/>
            <person name="Grigoriev I.V."/>
            <person name="Martin F.M."/>
            <person name="Hacquard S."/>
        </authorList>
    </citation>
    <scope>NUCLEOTIDE SEQUENCE</scope>
    <source>
        <strain evidence="5">MPI-SDFR-AT-0117</strain>
    </source>
</reference>
<feature type="non-terminal residue" evidence="5">
    <location>
        <position position="1"/>
    </location>
</feature>
<comment type="caution">
    <text evidence="5">The sequence shown here is derived from an EMBL/GenBank/DDBJ whole genome shotgun (WGS) entry which is preliminary data.</text>
</comment>
<dbReference type="GO" id="GO:0042393">
    <property type="term" value="F:histone binding"/>
    <property type="evidence" value="ECO:0007669"/>
    <property type="project" value="TreeGrafter"/>
</dbReference>
<feature type="domain" description="Tetratricopeptide SHNi-TPR" evidence="4">
    <location>
        <begin position="245"/>
        <end position="282"/>
    </location>
</feature>
<evidence type="ECO:0000259" key="4">
    <source>
        <dbReference type="Pfam" id="PF10516"/>
    </source>
</evidence>
<dbReference type="Proteomes" id="UP000770015">
    <property type="component" value="Unassembled WGS sequence"/>
</dbReference>
<dbReference type="SUPFAM" id="SSF48452">
    <property type="entry name" value="TPR-like"/>
    <property type="match status" value="1"/>
</dbReference>
<evidence type="ECO:0000256" key="1">
    <source>
        <dbReference type="ARBA" id="ARBA00022737"/>
    </source>
</evidence>
<dbReference type="PANTHER" id="PTHR15081:SF1">
    <property type="entry name" value="NUCLEAR AUTOANTIGENIC SPERM PROTEIN"/>
    <property type="match status" value="1"/>
</dbReference>
<dbReference type="GO" id="GO:0034080">
    <property type="term" value="P:CENP-A containing chromatin assembly"/>
    <property type="evidence" value="ECO:0007669"/>
    <property type="project" value="TreeGrafter"/>
</dbReference>
<evidence type="ECO:0000313" key="6">
    <source>
        <dbReference type="Proteomes" id="UP000770015"/>
    </source>
</evidence>
<dbReference type="GO" id="GO:0005654">
    <property type="term" value="C:nucleoplasm"/>
    <property type="evidence" value="ECO:0007669"/>
    <property type="project" value="TreeGrafter"/>
</dbReference>
<feature type="compositionally biased region" description="Basic and acidic residues" evidence="3">
    <location>
        <begin position="115"/>
        <end position="139"/>
    </location>
</feature>
<feature type="compositionally biased region" description="Acidic residues" evidence="3">
    <location>
        <begin position="165"/>
        <end position="194"/>
    </location>
</feature>
<dbReference type="Gene3D" id="1.25.40.10">
    <property type="entry name" value="Tetratricopeptide repeat domain"/>
    <property type="match status" value="1"/>
</dbReference>
<dbReference type="GO" id="GO:0006335">
    <property type="term" value="P:DNA replication-dependent chromatin assembly"/>
    <property type="evidence" value="ECO:0007669"/>
    <property type="project" value="TreeGrafter"/>
</dbReference>
<dbReference type="OrthoDB" id="5587616at2759"/>
<dbReference type="PANTHER" id="PTHR15081">
    <property type="entry name" value="NUCLEAR AUTOANTIGENIC SPERM PROTEIN NASP -RELATED"/>
    <property type="match status" value="1"/>
</dbReference>
<name>A0A9P9AD47_9PEZI</name>
<feature type="region of interest" description="Disordered" evidence="3">
    <location>
        <begin position="106"/>
        <end position="197"/>
    </location>
</feature>
<keyword evidence="6" id="KW-1185">Reference proteome</keyword>
<dbReference type="Pfam" id="PF10516">
    <property type="entry name" value="SHNi-TPR"/>
    <property type="match status" value="1"/>
</dbReference>
<feature type="region of interest" description="Disordered" evidence="3">
    <location>
        <begin position="1"/>
        <end position="43"/>
    </location>
</feature>
<keyword evidence="2" id="KW-0802">TPR repeat</keyword>
<protein>
    <recommendedName>
        <fullName evidence="4">Tetratricopeptide SHNi-TPR domain-containing protein</fullName>
    </recommendedName>
</protein>
<evidence type="ECO:0000313" key="5">
    <source>
        <dbReference type="EMBL" id="KAH6697126.1"/>
    </source>
</evidence>
<proteinExistence type="predicted"/>
<evidence type="ECO:0000256" key="2">
    <source>
        <dbReference type="ARBA" id="ARBA00022803"/>
    </source>
</evidence>
<evidence type="ECO:0000256" key="3">
    <source>
        <dbReference type="SAM" id="MobiDB-lite"/>
    </source>
</evidence>
<dbReference type="InterPro" id="IPR019544">
    <property type="entry name" value="Tetratricopeptide_SHNi-TPR_dom"/>
</dbReference>
<sequence length="378" mass="41529">MSDAVDQKPTTVEEIAPAVAQPEQEQPVDTPTEPEEDAKSKRVTLADLSAKGTRLYGNKQYDDAADIFAKAAELQAEINGDEINPDNAEILFLYGRSLFKVGQSKSDVLGGKAPAESKAEKPKKKAPTEEAKTHAEKVTQEGVAAIAEATQPETTESKKPLFQFEGDENFDQSDEEEGDDDADEEEEEEAEDDLQVAHDILEIARVSYEKHLKQLNTADEESSDKGKEVSSGDNAMIRHVKERLADTHDLLAEIHLENENFPAAAQDSRASLKFKKELYPQESEILAEAHFKLSLALEFASVTTTKEEQGAAGGEQAPFDEDLRNEAISELEAAIASTRLKLQAKEVELAEMASPEENVATKASISDVRDIIEDMEQR</sequence>
<feature type="region of interest" description="Disordered" evidence="3">
    <location>
        <begin position="214"/>
        <end position="235"/>
    </location>
</feature>
<dbReference type="InterPro" id="IPR051730">
    <property type="entry name" value="NASP-like"/>
</dbReference>
<dbReference type="EMBL" id="JAGSXJ010000001">
    <property type="protein sequence ID" value="KAH6697126.1"/>
    <property type="molecule type" value="Genomic_DNA"/>
</dbReference>